<keyword evidence="1" id="KW-0479">Metal-binding</keyword>
<dbReference type="NCBIfam" id="TIGR01891">
    <property type="entry name" value="amidohydrolases"/>
    <property type="match status" value="1"/>
</dbReference>
<dbReference type="GO" id="GO:0046657">
    <property type="term" value="P:folic acid catabolic process"/>
    <property type="evidence" value="ECO:0007669"/>
    <property type="project" value="TreeGrafter"/>
</dbReference>
<evidence type="ECO:0000313" key="4">
    <source>
        <dbReference type="Proteomes" id="UP000193355"/>
    </source>
</evidence>
<organism evidence="3 4">
    <name type="scientific">Dethiosulfovibrio salsuginis</name>
    <dbReference type="NCBI Taxonomy" id="561720"/>
    <lineage>
        <taxon>Bacteria</taxon>
        <taxon>Thermotogati</taxon>
        <taxon>Synergistota</taxon>
        <taxon>Synergistia</taxon>
        <taxon>Synergistales</taxon>
        <taxon>Dethiosulfovibrionaceae</taxon>
        <taxon>Dethiosulfovibrio</taxon>
    </lineage>
</organism>
<dbReference type="Pfam" id="PF07687">
    <property type="entry name" value="M20_dimer"/>
    <property type="match status" value="1"/>
</dbReference>
<evidence type="ECO:0000259" key="2">
    <source>
        <dbReference type="Pfam" id="PF07687"/>
    </source>
</evidence>
<comment type="cofactor">
    <cofactor evidence="1">
        <name>Mn(2+)</name>
        <dbReference type="ChEBI" id="CHEBI:29035"/>
    </cofactor>
    <text evidence="1">The Mn(2+) ion enhances activity.</text>
</comment>
<keyword evidence="1" id="KW-0464">Manganese</keyword>
<name>A0A1X7KKE8_9BACT</name>
<dbReference type="SUPFAM" id="SSF55031">
    <property type="entry name" value="Bacterial exopeptidase dimerisation domain"/>
    <property type="match status" value="1"/>
</dbReference>
<dbReference type="Gene3D" id="3.40.630.10">
    <property type="entry name" value="Zn peptidases"/>
    <property type="match status" value="2"/>
</dbReference>
<dbReference type="GO" id="GO:0005737">
    <property type="term" value="C:cytoplasm"/>
    <property type="evidence" value="ECO:0007669"/>
    <property type="project" value="TreeGrafter"/>
</dbReference>
<dbReference type="GO" id="GO:0046872">
    <property type="term" value="F:metal ion binding"/>
    <property type="evidence" value="ECO:0007669"/>
    <property type="project" value="UniProtKB-KW"/>
</dbReference>
<dbReference type="InterPro" id="IPR011650">
    <property type="entry name" value="Peptidase_M20_dimer"/>
</dbReference>
<feature type="binding site" evidence="1">
    <location>
        <position position="140"/>
    </location>
    <ligand>
        <name>Mn(2+)</name>
        <dbReference type="ChEBI" id="CHEBI:29035"/>
        <label>2</label>
    </ligand>
</feature>
<feature type="domain" description="Peptidase M20 dimerisation" evidence="2">
    <location>
        <begin position="224"/>
        <end position="313"/>
    </location>
</feature>
<dbReference type="InterPro" id="IPR036264">
    <property type="entry name" value="Bact_exopeptidase_dim_dom"/>
</dbReference>
<dbReference type="STRING" id="561720.SAMN06275492_1302"/>
<dbReference type="InterPro" id="IPR002933">
    <property type="entry name" value="Peptidase_M20"/>
</dbReference>
<evidence type="ECO:0000313" key="3">
    <source>
        <dbReference type="EMBL" id="SMG41609.1"/>
    </source>
</evidence>
<keyword evidence="4" id="KW-1185">Reference proteome</keyword>
<evidence type="ECO:0000256" key="1">
    <source>
        <dbReference type="PIRSR" id="PIRSR005962-1"/>
    </source>
</evidence>
<dbReference type="Pfam" id="PF01546">
    <property type="entry name" value="Peptidase_M20"/>
    <property type="match status" value="1"/>
</dbReference>
<feature type="binding site" evidence="1">
    <location>
        <position position="142"/>
    </location>
    <ligand>
        <name>Mn(2+)</name>
        <dbReference type="ChEBI" id="CHEBI:29035"/>
        <label>2</label>
    </ligand>
</feature>
<dbReference type="PANTHER" id="PTHR30575:SF3">
    <property type="entry name" value="PEPTIDASE M20 DIMERISATION DOMAIN-CONTAINING PROTEIN"/>
    <property type="match status" value="1"/>
</dbReference>
<protein>
    <submittedName>
        <fullName evidence="3">Aminobenzoyl-glutamate utilization protein A</fullName>
    </submittedName>
</protein>
<dbReference type="PANTHER" id="PTHR30575">
    <property type="entry name" value="PEPTIDASE M20"/>
    <property type="match status" value="1"/>
</dbReference>
<dbReference type="Proteomes" id="UP000193355">
    <property type="component" value="Unassembled WGS sequence"/>
</dbReference>
<dbReference type="SUPFAM" id="SSF53187">
    <property type="entry name" value="Zn-dependent exopeptidases"/>
    <property type="match status" value="1"/>
</dbReference>
<dbReference type="RefSeq" id="WP_085545231.1">
    <property type="nucleotide sequence ID" value="NZ_FXBB01000030.1"/>
</dbReference>
<dbReference type="GO" id="GO:0071713">
    <property type="term" value="F:para-aminobenzoyl-glutamate hydrolase activity"/>
    <property type="evidence" value="ECO:0007669"/>
    <property type="project" value="TreeGrafter"/>
</dbReference>
<feature type="binding site" evidence="1">
    <location>
        <position position="200"/>
    </location>
    <ligand>
        <name>Mn(2+)</name>
        <dbReference type="ChEBI" id="CHEBI:29035"/>
        <label>2</label>
    </ligand>
</feature>
<proteinExistence type="predicted"/>
<sequence>MDWSSDLRDLIETRRELHAHPEAGWTEFWTTAYVASSLEDIGYSVSVGKDVIDQSAIMGRPDDVDEHIERALSQGADPLWIDKMGGYTGAMAVLDTRRPGPVVAFRFDIDCVETIEAEGEDHLPSREGFRSINPGCMHSCAHDGHTAMGIALARRVMSMKDRLCGVVKLLFQPAEEGVRGGYAMTQKGLLDDVDLFVAAHFGMGVPTGTVISGTRGFLCTTKLDVDFKGMGSHAGGEPHKGKNALLAAATAALNLHAIAPHSGGVTRLNVGVLNAGEGRNVVPPRASMKIETRGETNEIASYVYDRAETVIRSSAEMYGVKWETKKVGEAVTSSSDAELMATVAGLASEIEEVDKVGDIVDMGGSDDATWMMNRVQQRGGKATYVIIGSDIAAGHHNDYFDFDERSMLIGLKLLVGVVAKAAGVV</sequence>
<dbReference type="EMBL" id="FXBB01000030">
    <property type="protein sequence ID" value="SMG41609.1"/>
    <property type="molecule type" value="Genomic_DNA"/>
</dbReference>
<accession>A0A1X7KKE8</accession>
<feature type="binding site" evidence="1">
    <location>
        <position position="396"/>
    </location>
    <ligand>
        <name>Mn(2+)</name>
        <dbReference type="ChEBI" id="CHEBI:29035"/>
        <label>2</label>
    </ligand>
</feature>
<gene>
    <name evidence="3" type="ORF">SAMN06275492_1302</name>
</gene>
<feature type="binding site" evidence="1">
    <location>
        <position position="176"/>
    </location>
    <ligand>
        <name>Mn(2+)</name>
        <dbReference type="ChEBI" id="CHEBI:29035"/>
        <label>2</label>
    </ligand>
</feature>
<dbReference type="GO" id="GO:0016805">
    <property type="term" value="F:dipeptidase activity"/>
    <property type="evidence" value="ECO:0007669"/>
    <property type="project" value="TreeGrafter"/>
</dbReference>
<dbReference type="InterPro" id="IPR017439">
    <property type="entry name" value="Amidohydrolase"/>
</dbReference>
<dbReference type="OrthoDB" id="9776731at2"/>
<dbReference type="InterPro" id="IPR052030">
    <property type="entry name" value="Peptidase_M20/M20A_hydrolases"/>
</dbReference>
<dbReference type="PIRSF" id="PIRSF005962">
    <property type="entry name" value="Pept_M20D_amidohydro"/>
    <property type="match status" value="1"/>
</dbReference>
<reference evidence="4" key="1">
    <citation type="submission" date="2017-04" db="EMBL/GenBank/DDBJ databases">
        <authorList>
            <person name="Varghese N."/>
            <person name="Submissions S."/>
        </authorList>
    </citation>
    <scope>NUCLEOTIDE SEQUENCE [LARGE SCALE GENOMIC DNA]</scope>
    <source>
        <strain evidence="4">USBA 82</strain>
    </source>
</reference>
<dbReference type="AlphaFoldDB" id="A0A1X7KKE8"/>